<dbReference type="Proteomes" id="UP000681720">
    <property type="component" value="Unassembled WGS sequence"/>
</dbReference>
<dbReference type="AlphaFoldDB" id="A0A8S2ZML2"/>
<dbReference type="EMBL" id="CAJOBH010105412">
    <property type="protein sequence ID" value="CAF4634311.1"/>
    <property type="molecule type" value="Genomic_DNA"/>
</dbReference>
<evidence type="ECO:0000313" key="3">
    <source>
        <dbReference type="Proteomes" id="UP000681967"/>
    </source>
</evidence>
<sequence>SFDEFWPYQQLLPIFIQRLTFCTSLEILPLMEIPGIKRVKKLVLFY</sequence>
<protein>
    <submittedName>
        <fullName evidence="1">Uncharacterized protein</fullName>
    </submittedName>
</protein>
<feature type="non-terminal residue" evidence="1">
    <location>
        <position position="1"/>
    </location>
</feature>
<dbReference type="SUPFAM" id="SSF158702">
    <property type="entry name" value="Sec63 N-terminal domain-like"/>
    <property type="match status" value="1"/>
</dbReference>
<dbReference type="Proteomes" id="UP000681967">
    <property type="component" value="Unassembled WGS sequence"/>
</dbReference>
<organism evidence="1 3">
    <name type="scientific">Rotaria magnacalcarata</name>
    <dbReference type="NCBI Taxonomy" id="392030"/>
    <lineage>
        <taxon>Eukaryota</taxon>
        <taxon>Metazoa</taxon>
        <taxon>Spiralia</taxon>
        <taxon>Gnathifera</taxon>
        <taxon>Rotifera</taxon>
        <taxon>Eurotatoria</taxon>
        <taxon>Bdelloidea</taxon>
        <taxon>Philodinida</taxon>
        <taxon>Philodinidae</taxon>
        <taxon>Rotaria</taxon>
    </lineage>
</organism>
<evidence type="ECO:0000313" key="1">
    <source>
        <dbReference type="EMBL" id="CAF4634311.1"/>
    </source>
</evidence>
<dbReference type="EMBL" id="CAJOBJ010184057">
    <property type="protein sequence ID" value="CAF4929103.1"/>
    <property type="molecule type" value="Genomic_DNA"/>
</dbReference>
<dbReference type="Gene3D" id="1.10.3380.20">
    <property type="match status" value="1"/>
</dbReference>
<gene>
    <name evidence="1" type="ORF">BYL167_LOCUS41495</name>
    <name evidence="2" type="ORF">GIL414_LOCUS53213</name>
</gene>
<proteinExistence type="predicted"/>
<name>A0A8S2ZML2_9BILA</name>
<evidence type="ECO:0000313" key="2">
    <source>
        <dbReference type="EMBL" id="CAF4929103.1"/>
    </source>
</evidence>
<comment type="caution">
    <text evidence="1">The sequence shown here is derived from an EMBL/GenBank/DDBJ whole genome shotgun (WGS) entry which is preliminary data.</text>
</comment>
<reference evidence="1" key="1">
    <citation type="submission" date="2021-02" db="EMBL/GenBank/DDBJ databases">
        <authorList>
            <person name="Nowell W R."/>
        </authorList>
    </citation>
    <scope>NUCLEOTIDE SEQUENCE</scope>
</reference>
<accession>A0A8S2ZML2</accession>